<reference evidence="1" key="2">
    <citation type="journal article" date="2015" name="Data Brief">
        <title>Shoot transcriptome of the giant reed, Arundo donax.</title>
        <authorList>
            <person name="Barrero R.A."/>
            <person name="Guerrero F.D."/>
            <person name="Moolhuijzen P."/>
            <person name="Goolsby J.A."/>
            <person name="Tidwell J."/>
            <person name="Bellgard S.E."/>
            <person name="Bellgard M.I."/>
        </authorList>
    </citation>
    <scope>NUCLEOTIDE SEQUENCE</scope>
    <source>
        <tissue evidence="1">Shoot tissue taken approximately 20 cm above the soil surface</tissue>
    </source>
</reference>
<reference evidence="1" key="1">
    <citation type="submission" date="2014-09" db="EMBL/GenBank/DDBJ databases">
        <authorList>
            <person name="Magalhaes I.L.F."/>
            <person name="Oliveira U."/>
            <person name="Santos F.R."/>
            <person name="Vidigal T.H.D.A."/>
            <person name="Brescovit A.D."/>
            <person name="Santos A.J."/>
        </authorList>
    </citation>
    <scope>NUCLEOTIDE SEQUENCE</scope>
    <source>
        <tissue evidence="1">Shoot tissue taken approximately 20 cm above the soil surface</tissue>
    </source>
</reference>
<protein>
    <submittedName>
        <fullName evidence="1">Uncharacterized protein</fullName>
    </submittedName>
</protein>
<sequence>MKTIVLENHIVLYVGTNILKDNYFVTENLIHIPNHNPLGAKKAIS</sequence>
<proteinExistence type="predicted"/>
<dbReference type="AlphaFoldDB" id="A0A0A9GTW3"/>
<accession>A0A0A9GTW3</accession>
<name>A0A0A9GTW3_ARUDO</name>
<organism evidence="1">
    <name type="scientific">Arundo donax</name>
    <name type="common">Giant reed</name>
    <name type="synonym">Donax arundinaceus</name>
    <dbReference type="NCBI Taxonomy" id="35708"/>
    <lineage>
        <taxon>Eukaryota</taxon>
        <taxon>Viridiplantae</taxon>
        <taxon>Streptophyta</taxon>
        <taxon>Embryophyta</taxon>
        <taxon>Tracheophyta</taxon>
        <taxon>Spermatophyta</taxon>
        <taxon>Magnoliopsida</taxon>
        <taxon>Liliopsida</taxon>
        <taxon>Poales</taxon>
        <taxon>Poaceae</taxon>
        <taxon>PACMAD clade</taxon>
        <taxon>Arundinoideae</taxon>
        <taxon>Arundineae</taxon>
        <taxon>Arundo</taxon>
    </lineage>
</organism>
<evidence type="ECO:0000313" key="1">
    <source>
        <dbReference type="EMBL" id="JAE26974.1"/>
    </source>
</evidence>
<dbReference type="EMBL" id="GBRH01170922">
    <property type="protein sequence ID" value="JAE26974.1"/>
    <property type="molecule type" value="Transcribed_RNA"/>
</dbReference>